<proteinExistence type="predicted"/>
<evidence type="ECO:0000313" key="2">
    <source>
        <dbReference type="EMBL" id="PYI22948.1"/>
    </source>
</evidence>
<feature type="transmembrane region" description="Helical" evidence="1">
    <location>
        <begin position="38"/>
        <end position="62"/>
    </location>
</feature>
<organism evidence="2 3">
    <name type="scientific">Aspergillus violaceofuscus (strain CBS 115571)</name>
    <dbReference type="NCBI Taxonomy" id="1450538"/>
    <lineage>
        <taxon>Eukaryota</taxon>
        <taxon>Fungi</taxon>
        <taxon>Dikarya</taxon>
        <taxon>Ascomycota</taxon>
        <taxon>Pezizomycotina</taxon>
        <taxon>Eurotiomycetes</taxon>
        <taxon>Eurotiomycetidae</taxon>
        <taxon>Eurotiales</taxon>
        <taxon>Aspergillaceae</taxon>
        <taxon>Aspergillus</taxon>
    </lineage>
</organism>
<reference evidence="2 3" key="1">
    <citation type="submission" date="2018-02" db="EMBL/GenBank/DDBJ databases">
        <title>The genomes of Aspergillus section Nigri reveals drivers in fungal speciation.</title>
        <authorList>
            <consortium name="DOE Joint Genome Institute"/>
            <person name="Vesth T.C."/>
            <person name="Nybo J."/>
            <person name="Theobald S."/>
            <person name="Brandl J."/>
            <person name="Frisvad J.C."/>
            <person name="Nielsen K.F."/>
            <person name="Lyhne E.K."/>
            <person name="Kogle M.E."/>
            <person name="Kuo A."/>
            <person name="Riley R."/>
            <person name="Clum A."/>
            <person name="Nolan M."/>
            <person name="Lipzen A."/>
            <person name="Salamov A."/>
            <person name="Henrissat B."/>
            <person name="Wiebenga A."/>
            <person name="De vries R.P."/>
            <person name="Grigoriev I.V."/>
            <person name="Mortensen U.H."/>
            <person name="Andersen M.R."/>
            <person name="Baker S.E."/>
        </authorList>
    </citation>
    <scope>NUCLEOTIDE SEQUENCE [LARGE SCALE GENOMIC DNA]</scope>
    <source>
        <strain evidence="2 3">CBS 115571</strain>
    </source>
</reference>
<dbReference type="EMBL" id="KZ825108">
    <property type="protein sequence ID" value="PYI22948.1"/>
    <property type="molecule type" value="Genomic_DNA"/>
</dbReference>
<name>A0A2V5HF15_ASPV1</name>
<gene>
    <name evidence="2" type="ORF">BO99DRAFT_242313</name>
</gene>
<evidence type="ECO:0000313" key="3">
    <source>
        <dbReference type="Proteomes" id="UP000249829"/>
    </source>
</evidence>
<protein>
    <submittedName>
        <fullName evidence="2">Uncharacterized protein</fullName>
    </submittedName>
</protein>
<evidence type="ECO:0000256" key="1">
    <source>
        <dbReference type="SAM" id="Phobius"/>
    </source>
</evidence>
<keyword evidence="1" id="KW-0812">Transmembrane</keyword>
<dbReference type="AlphaFoldDB" id="A0A2V5HF15"/>
<keyword evidence="1" id="KW-0472">Membrane</keyword>
<keyword evidence="3" id="KW-1185">Reference proteome</keyword>
<sequence length="87" mass="9936">MVDITQKGKQILRFQHQRRADGKSRASPPTTIYRTKSLVWLFSIICLIALSLACFFCLLLLCDSHDVLASARRSGEGLRQERRSTRV</sequence>
<keyword evidence="1" id="KW-1133">Transmembrane helix</keyword>
<dbReference type="Proteomes" id="UP000249829">
    <property type="component" value="Unassembled WGS sequence"/>
</dbReference>
<accession>A0A2V5HF15</accession>